<dbReference type="Gene3D" id="1.10.10.10">
    <property type="entry name" value="Winged helix-like DNA-binding domain superfamily/Winged helix DNA-binding domain"/>
    <property type="match status" value="1"/>
</dbReference>
<dbReference type="EMBL" id="OUNR01000002">
    <property type="protein sequence ID" value="SPP64153.1"/>
    <property type="molecule type" value="Genomic_DNA"/>
</dbReference>
<reference evidence="2" key="1">
    <citation type="submission" date="2018-04" db="EMBL/GenBank/DDBJ databases">
        <authorList>
            <person name="Lucker S."/>
            <person name="Sakoula D."/>
        </authorList>
    </citation>
    <scope>NUCLEOTIDE SEQUENCE [LARGE SCALE GENOMIC DNA]</scope>
</reference>
<proteinExistence type="predicted"/>
<accession>A0A330L2Y2</accession>
<dbReference type="InParanoid" id="A0A330L2Y2"/>
<dbReference type="PROSITE" id="PS51197">
    <property type="entry name" value="HTH_RRF2_2"/>
    <property type="match status" value="1"/>
</dbReference>
<gene>
    <name evidence="1" type="ORF">NITLEN_100023</name>
</gene>
<evidence type="ECO:0000313" key="1">
    <source>
        <dbReference type="EMBL" id="SPP64153.1"/>
    </source>
</evidence>
<evidence type="ECO:0000313" key="2">
    <source>
        <dbReference type="Proteomes" id="UP000248168"/>
    </source>
</evidence>
<dbReference type="SUPFAM" id="SSF46785">
    <property type="entry name" value="Winged helix' DNA-binding domain"/>
    <property type="match status" value="1"/>
</dbReference>
<dbReference type="InterPro" id="IPR036390">
    <property type="entry name" value="WH_DNA-bd_sf"/>
</dbReference>
<dbReference type="AlphaFoldDB" id="A0A330L2Y2"/>
<dbReference type="Pfam" id="PF02082">
    <property type="entry name" value="Rrf2"/>
    <property type="match status" value="1"/>
</dbReference>
<keyword evidence="2" id="KW-1185">Reference proteome</keyword>
<dbReference type="Proteomes" id="UP000248168">
    <property type="component" value="Unassembled WGS sequence"/>
</dbReference>
<name>A0A330L2Y2_9BACT</name>
<protein>
    <submittedName>
        <fullName evidence="1">Putative transcriptional regulator, BadM/Rrf2 family</fullName>
    </submittedName>
</protein>
<organism evidence="1 2">
    <name type="scientific">Nitrospira lenta</name>
    <dbReference type="NCBI Taxonomy" id="1436998"/>
    <lineage>
        <taxon>Bacteria</taxon>
        <taxon>Pseudomonadati</taxon>
        <taxon>Nitrospirota</taxon>
        <taxon>Nitrospiria</taxon>
        <taxon>Nitrospirales</taxon>
        <taxon>Nitrospiraceae</taxon>
        <taxon>Nitrospira</taxon>
    </lineage>
</organism>
<dbReference type="InterPro" id="IPR000944">
    <property type="entry name" value="Tscrpt_reg_Rrf2"/>
</dbReference>
<dbReference type="GO" id="GO:0005829">
    <property type="term" value="C:cytosol"/>
    <property type="evidence" value="ECO:0007669"/>
    <property type="project" value="TreeGrafter"/>
</dbReference>
<sequence length="132" mass="14364">MATHIMTALGLRRNEVINSTYLARSLNTNPVVVRRILGELRKAGLVHTHAGRSGGSELAQSPQSITLYEIFSAVEDSGLFAYNPNDPNRQCALSCEIKSVLTPVFLSVTNAVSERLKGINLADLIAKLARKM</sequence>
<dbReference type="GO" id="GO:0003700">
    <property type="term" value="F:DNA-binding transcription factor activity"/>
    <property type="evidence" value="ECO:0007669"/>
    <property type="project" value="TreeGrafter"/>
</dbReference>
<dbReference type="PANTHER" id="PTHR33221">
    <property type="entry name" value="WINGED HELIX-TURN-HELIX TRANSCRIPTIONAL REGULATOR, RRF2 FAMILY"/>
    <property type="match status" value="1"/>
</dbReference>
<dbReference type="InterPro" id="IPR036388">
    <property type="entry name" value="WH-like_DNA-bd_sf"/>
</dbReference>
<dbReference type="PANTHER" id="PTHR33221:SF15">
    <property type="entry name" value="HTH-TYPE TRANSCRIPTIONAL REGULATOR YWGB-RELATED"/>
    <property type="match status" value="1"/>
</dbReference>